<evidence type="ECO:0000313" key="2">
    <source>
        <dbReference type="Proteomes" id="UP001243856"/>
    </source>
</evidence>
<name>A0ABT7G5F2_9CORY</name>
<evidence type="ECO:0008006" key="3">
    <source>
        <dbReference type="Google" id="ProtNLM"/>
    </source>
</evidence>
<reference evidence="1 2" key="1">
    <citation type="submission" date="2023-05" db="EMBL/GenBank/DDBJ databases">
        <title>Metabolic capabilities are highly conserved among human nasal-associated Corynebacterium species in pangenomic analyses.</title>
        <authorList>
            <person name="Tran T.H."/>
            <person name="Roberts A.Q."/>
            <person name="Escapa I.F."/>
            <person name="Gao W."/>
            <person name="Conlan S."/>
            <person name="Kong H."/>
            <person name="Segre J.A."/>
            <person name="Kelly M.S."/>
            <person name="Lemon K.P."/>
        </authorList>
    </citation>
    <scope>NUCLEOTIDE SEQUENCE [LARGE SCALE GENOMIC DNA]</scope>
    <source>
        <strain evidence="1 2">KPL2811</strain>
    </source>
</reference>
<comment type="caution">
    <text evidence="1">The sequence shown here is derived from an EMBL/GenBank/DDBJ whole genome shotgun (WGS) entry which is preliminary data.</text>
</comment>
<evidence type="ECO:0000313" key="1">
    <source>
        <dbReference type="EMBL" id="MDK4301623.1"/>
    </source>
</evidence>
<sequence>MSMIHSICAEVGPRPALMAGTAMLMTLMSMLSSSTGPTSVASASQRATGDCDVSMCFSTALWVKRLFLGPEQVTQDYLAGWPS</sequence>
<keyword evidence="2" id="KW-1185">Reference proteome</keyword>
<dbReference type="RefSeq" id="WP_238635879.1">
    <property type="nucleotide sequence ID" value="NZ_CP100364.1"/>
</dbReference>
<organism evidence="1 2">
    <name type="scientific">Corynebacterium propinquum</name>
    <dbReference type="NCBI Taxonomy" id="43769"/>
    <lineage>
        <taxon>Bacteria</taxon>
        <taxon>Bacillati</taxon>
        <taxon>Actinomycetota</taxon>
        <taxon>Actinomycetes</taxon>
        <taxon>Mycobacteriales</taxon>
        <taxon>Corynebacteriaceae</taxon>
        <taxon>Corynebacterium</taxon>
    </lineage>
</organism>
<accession>A0ABT7G5F2</accession>
<gene>
    <name evidence="1" type="ORF">QPX45_10350</name>
</gene>
<dbReference type="EMBL" id="JASNVK010000025">
    <property type="protein sequence ID" value="MDK4301623.1"/>
    <property type="molecule type" value="Genomic_DNA"/>
</dbReference>
<protein>
    <recommendedName>
        <fullName evidence="3">Secreted protein</fullName>
    </recommendedName>
</protein>
<dbReference type="Proteomes" id="UP001243856">
    <property type="component" value="Unassembled WGS sequence"/>
</dbReference>
<proteinExistence type="predicted"/>